<proteinExistence type="predicted"/>
<keyword evidence="4" id="KW-0472">Membrane</keyword>
<evidence type="ECO:0000313" key="7">
    <source>
        <dbReference type="Proteomes" id="UP000571950"/>
    </source>
</evidence>
<keyword evidence="4" id="KW-0812">Transmembrane</keyword>
<comment type="caution">
    <text evidence="6">The sequence shown here is derived from an EMBL/GenBank/DDBJ whole genome shotgun (WGS) entry which is preliminary data.</text>
</comment>
<dbReference type="Proteomes" id="UP000571950">
    <property type="component" value="Unassembled WGS sequence"/>
</dbReference>
<gene>
    <name evidence="6" type="ORF">GGR43_002835</name>
</gene>
<dbReference type="AlphaFoldDB" id="A0A7W6BP05"/>
<organism evidence="6 7">
    <name type="scientific">Sphingobium jiangsuense</name>
    <dbReference type="NCBI Taxonomy" id="870476"/>
    <lineage>
        <taxon>Bacteria</taxon>
        <taxon>Pseudomonadati</taxon>
        <taxon>Pseudomonadota</taxon>
        <taxon>Alphaproteobacteria</taxon>
        <taxon>Sphingomonadales</taxon>
        <taxon>Sphingomonadaceae</taxon>
        <taxon>Sphingobium</taxon>
    </lineage>
</organism>
<comment type="catalytic activity">
    <reaction evidence="1">
        <text>ATP + protein L-histidine = ADP + protein N-phospho-L-histidine.</text>
        <dbReference type="EC" id="2.7.13.3"/>
    </reaction>
</comment>
<feature type="transmembrane region" description="Helical" evidence="4">
    <location>
        <begin position="39"/>
        <end position="56"/>
    </location>
</feature>
<dbReference type="PROSITE" id="PS50109">
    <property type="entry name" value="HIS_KIN"/>
    <property type="match status" value="1"/>
</dbReference>
<evidence type="ECO:0000256" key="1">
    <source>
        <dbReference type="ARBA" id="ARBA00000085"/>
    </source>
</evidence>
<keyword evidence="3" id="KW-0597">Phosphoprotein</keyword>
<feature type="transmembrane region" description="Helical" evidence="4">
    <location>
        <begin position="163"/>
        <end position="182"/>
    </location>
</feature>
<dbReference type="SUPFAM" id="SSF55874">
    <property type="entry name" value="ATPase domain of HSP90 chaperone/DNA topoisomerase II/histidine kinase"/>
    <property type="match status" value="1"/>
</dbReference>
<evidence type="ECO:0000256" key="2">
    <source>
        <dbReference type="ARBA" id="ARBA00012438"/>
    </source>
</evidence>
<feature type="transmembrane region" description="Helical" evidence="4">
    <location>
        <begin position="194"/>
        <end position="214"/>
    </location>
</feature>
<keyword evidence="7" id="KW-1185">Reference proteome</keyword>
<dbReference type="EMBL" id="JACIDT010000010">
    <property type="protein sequence ID" value="MBB3927112.1"/>
    <property type="molecule type" value="Genomic_DNA"/>
</dbReference>
<dbReference type="Gene3D" id="3.30.565.10">
    <property type="entry name" value="Histidine kinase-like ATPase, C-terminal domain"/>
    <property type="match status" value="1"/>
</dbReference>
<dbReference type="EC" id="2.7.13.3" evidence="2"/>
<feature type="transmembrane region" description="Helical" evidence="4">
    <location>
        <begin position="95"/>
        <end position="121"/>
    </location>
</feature>
<name>A0A7W6BP05_9SPHN</name>
<dbReference type="InterPro" id="IPR004358">
    <property type="entry name" value="Sig_transdc_His_kin-like_C"/>
</dbReference>
<dbReference type="PRINTS" id="PR00344">
    <property type="entry name" value="BCTRLSENSOR"/>
</dbReference>
<accession>A0A7W6BP05</accession>
<feature type="transmembrane region" description="Helical" evidence="4">
    <location>
        <begin position="133"/>
        <end position="151"/>
    </location>
</feature>
<dbReference type="InterPro" id="IPR003594">
    <property type="entry name" value="HATPase_dom"/>
</dbReference>
<sequence length="691" mass="74820">MSGPVQFIGDWGHALGAALFAVLAIWTARRVAGQRIGKLLVAALSLTAIWSLAIAFDGVDETHAGLMEGLRNCGWLLCLSLFPMRTQIRHLRGTWPLYVVLALMLPAQYALDMASAILPLSRSADAAVADGRLILHILWALGALVLTQRVYRTCEAKDAAQMAPLAAAMAAMWGYDLLLYASGLFPGDAMPLLFALRGVAMAALVPVIALTLRCRGGQPVRASRTLTWYGLWTVVAAVSTVAVMAVLMTVEMIASPLGRAIVTGLLFALVAGALLLLSATRYSALLKLWVSKHLFPHRYDYREQWMAFVDTIDSAGASGAPLYDRLLKAMADITTSSGAVLLMLDEDGQFSCDGVWNWKGEAPQGFAADPGMLELMRKKTWVVDIGQARLAKDGALPAWIAQDDTAWAMVPLLHFGKLLGAILLGRPPLVRPLDWEDFDMLRAAGRQVASYIAEARGQQELEEARRFEEFNHRFAFIMHDIKNLVSQIALVARNAERHADNPAFRKDMILTLTECTDKMNMLLARLSRHSVRGEGDRALFALGDAVRQAVAGKRKSHAVLIEGALGAAVETDRASVEQIIAHLVQNAIEASAPDMPVIVRVERAGATARIAVIDHGCGMSAEFLRDQLYRPFASTKQGGFGIGAFEARELAQALGGQLKVESVVGKGSTFTLVLPLADGLADTRPDKERAA</sequence>
<dbReference type="GO" id="GO:0000155">
    <property type="term" value="F:phosphorelay sensor kinase activity"/>
    <property type="evidence" value="ECO:0007669"/>
    <property type="project" value="TreeGrafter"/>
</dbReference>
<feature type="transmembrane region" description="Helical" evidence="4">
    <location>
        <begin position="260"/>
        <end position="279"/>
    </location>
</feature>
<dbReference type="Pfam" id="PF02518">
    <property type="entry name" value="HATPase_c"/>
    <property type="match status" value="1"/>
</dbReference>
<dbReference type="PANTHER" id="PTHR43547:SF2">
    <property type="entry name" value="HYBRID SIGNAL TRANSDUCTION HISTIDINE KINASE C"/>
    <property type="match status" value="1"/>
</dbReference>
<dbReference type="InterPro" id="IPR029016">
    <property type="entry name" value="GAF-like_dom_sf"/>
</dbReference>
<keyword evidence="6" id="KW-0418">Kinase</keyword>
<feature type="domain" description="Histidine kinase" evidence="5">
    <location>
        <begin position="476"/>
        <end position="678"/>
    </location>
</feature>
<feature type="transmembrane region" description="Helical" evidence="4">
    <location>
        <begin position="62"/>
        <end position="83"/>
    </location>
</feature>
<dbReference type="SUPFAM" id="SSF55781">
    <property type="entry name" value="GAF domain-like"/>
    <property type="match status" value="1"/>
</dbReference>
<dbReference type="Gene3D" id="3.30.450.40">
    <property type="match status" value="1"/>
</dbReference>
<dbReference type="InterPro" id="IPR036890">
    <property type="entry name" value="HATPase_C_sf"/>
</dbReference>
<evidence type="ECO:0000256" key="4">
    <source>
        <dbReference type="SAM" id="Phobius"/>
    </source>
</evidence>
<evidence type="ECO:0000313" key="6">
    <source>
        <dbReference type="EMBL" id="MBB3927112.1"/>
    </source>
</evidence>
<dbReference type="PANTHER" id="PTHR43547">
    <property type="entry name" value="TWO-COMPONENT HISTIDINE KINASE"/>
    <property type="match status" value="1"/>
</dbReference>
<dbReference type="InterPro" id="IPR005467">
    <property type="entry name" value="His_kinase_dom"/>
</dbReference>
<dbReference type="RefSeq" id="WP_188072626.1">
    <property type="nucleotide sequence ID" value="NZ_BSPS01000152.1"/>
</dbReference>
<feature type="transmembrane region" description="Helical" evidence="4">
    <location>
        <begin position="12"/>
        <end position="32"/>
    </location>
</feature>
<keyword evidence="6" id="KW-0808">Transferase</keyword>
<feature type="transmembrane region" description="Helical" evidence="4">
    <location>
        <begin position="226"/>
        <end position="248"/>
    </location>
</feature>
<evidence type="ECO:0000256" key="3">
    <source>
        <dbReference type="ARBA" id="ARBA00022553"/>
    </source>
</evidence>
<dbReference type="SMART" id="SM00387">
    <property type="entry name" value="HATPase_c"/>
    <property type="match status" value="1"/>
</dbReference>
<dbReference type="NCBIfam" id="TIGR02916">
    <property type="entry name" value="PEP_his_kin"/>
    <property type="match status" value="1"/>
</dbReference>
<dbReference type="InterPro" id="IPR014265">
    <property type="entry name" value="XrtA/PrsK"/>
</dbReference>
<evidence type="ECO:0000259" key="5">
    <source>
        <dbReference type="PROSITE" id="PS50109"/>
    </source>
</evidence>
<keyword evidence="4" id="KW-1133">Transmembrane helix</keyword>
<protein>
    <recommendedName>
        <fullName evidence="2">histidine kinase</fullName>
        <ecNumber evidence="2">2.7.13.3</ecNumber>
    </recommendedName>
</protein>
<reference evidence="6 7" key="1">
    <citation type="submission" date="2020-08" db="EMBL/GenBank/DDBJ databases">
        <title>Genomic Encyclopedia of Type Strains, Phase IV (KMG-IV): sequencing the most valuable type-strain genomes for metagenomic binning, comparative biology and taxonomic classification.</title>
        <authorList>
            <person name="Goeker M."/>
        </authorList>
    </citation>
    <scope>NUCLEOTIDE SEQUENCE [LARGE SCALE GENOMIC DNA]</scope>
    <source>
        <strain evidence="6 7">DSM 26189</strain>
    </source>
</reference>